<dbReference type="OrthoDB" id="10261556at2759"/>
<keyword evidence="2 4" id="KW-0378">Hydrolase</keyword>
<dbReference type="Gene3D" id="3.30.420.10">
    <property type="entry name" value="Ribonuclease H-like superfamily/Ribonuclease H"/>
    <property type="match status" value="1"/>
</dbReference>
<sequence>MAYTVTDLGRGRYENLRTYHVYIHESQINFEVTVTATASVVTNWLQSMLNHHFQSLRHLQYLRRNRNLCNRNLIVGLGVQWTPGNLDPPADTLQLCISGSCLIFHLSLADMIPVSLCNFLRHPKNTFVGFWNAADRRRLERFDHRLQMWKDPQDLRHYRFNGENLSRESINVIVRNWLDFEVDQSVQVGRSNWNAENLYEDQIAYASIDAYCAFSIGIRVQAWRYR</sequence>
<dbReference type="Gramene" id="rna8812">
    <property type="protein sequence ID" value="RHN73037.1"/>
    <property type="gene ID" value="gene8812"/>
</dbReference>
<keyword evidence="1" id="KW-0540">Nuclease</keyword>
<evidence type="ECO:0000313" key="5">
    <source>
        <dbReference type="Proteomes" id="UP000265566"/>
    </source>
</evidence>
<reference evidence="5" key="1">
    <citation type="journal article" date="2018" name="Nat. Plants">
        <title>Whole-genome landscape of Medicago truncatula symbiotic genes.</title>
        <authorList>
            <person name="Pecrix Y."/>
            <person name="Staton S.E."/>
            <person name="Sallet E."/>
            <person name="Lelandais-Briere C."/>
            <person name="Moreau S."/>
            <person name="Carrere S."/>
            <person name="Blein T."/>
            <person name="Jardinaud M.F."/>
            <person name="Latrasse D."/>
            <person name="Zouine M."/>
            <person name="Zahm M."/>
            <person name="Kreplak J."/>
            <person name="Mayjonade B."/>
            <person name="Satge C."/>
            <person name="Perez M."/>
            <person name="Cauet S."/>
            <person name="Marande W."/>
            <person name="Chantry-Darmon C."/>
            <person name="Lopez-Roques C."/>
            <person name="Bouchez O."/>
            <person name="Berard A."/>
            <person name="Debelle F."/>
            <person name="Munos S."/>
            <person name="Bendahmane A."/>
            <person name="Berges H."/>
            <person name="Niebel A."/>
            <person name="Buitink J."/>
            <person name="Frugier F."/>
            <person name="Benhamed M."/>
            <person name="Crespi M."/>
            <person name="Gouzy J."/>
            <person name="Gamas P."/>
        </authorList>
    </citation>
    <scope>NUCLEOTIDE SEQUENCE [LARGE SCALE GENOMIC DNA]</scope>
    <source>
        <strain evidence="5">cv. Jemalong A17</strain>
    </source>
</reference>
<keyword evidence="4" id="KW-0547">Nucleotide-binding</keyword>
<dbReference type="InterPro" id="IPR002562">
    <property type="entry name" value="3'-5'_exonuclease_dom"/>
</dbReference>
<proteinExistence type="predicted"/>
<gene>
    <name evidence="4" type="ORF">MtrunA17_Chr2g0294181</name>
</gene>
<evidence type="ECO:0000256" key="1">
    <source>
        <dbReference type="ARBA" id="ARBA00022722"/>
    </source>
</evidence>
<comment type="caution">
    <text evidence="4">The sequence shown here is derived from an EMBL/GenBank/DDBJ whole genome shotgun (WGS) entry which is preliminary data.</text>
</comment>
<name>A0A396JD02_MEDTR</name>
<dbReference type="PANTHER" id="PTHR13620">
    <property type="entry name" value="3-5 EXONUCLEASE"/>
    <property type="match status" value="1"/>
</dbReference>
<dbReference type="InterPro" id="IPR051132">
    <property type="entry name" value="3-5_Exonuclease_domain"/>
</dbReference>
<dbReference type="Proteomes" id="UP000265566">
    <property type="component" value="Chromosome 2"/>
</dbReference>
<dbReference type="InterPro" id="IPR036397">
    <property type="entry name" value="RNaseH_sf"/>
</dbReference>
<evidence type="ECO:0000256" key="2">
    <source>
        <dbReference type="ARBA" id="ARBA00022801"/>
    </source>
</evidence>
<dbReference type="Pfam" id="PF01612">
    <property type="entry name" value="DNA_pol_A_exo1"/>
    <property type="match status" value="1"/>
</dbReference>
<dbReference type="GO" id="GO:0003678">
    <property type="term" value="F:DNA helicase activity"/>
    <property type="evidence" value="ECO:0007669"/>
    <property type="project" value="UniProtKB-EC"/>
</dbReference>
<accession>A0A396JD02</accession>
<dbReference type="GO" id="GO:0006139">
    <property type="term" value="P:nucleobase-containing compound metabolic process"/>
    <property type="evidence" value="ECO:0007669"/>
    <property type="project" value="InterPro"/>
</dbReference>
<dbReference type="EC" id="3.6.4.12" evidence="4"/>
<dbReference type="EMBL" id="PSQE01000002">
    <property type="protein sequence ID" value="RHN73037.1"/>
    <property type="molecule type" value="Genomic_DNA"/>
</dbReference>
<feature type="domain" description="3'-5' exonuclease" evidence="3">
    <location>
        <begin position="100"/>
        <end position="215"/>
    </location>
</feature>
<dbReference type="OMA" id="GVQWTPI"/>
<evidence type="ECO:0000313" key="4">
    <source>
        <dbReference type="EMBL" id="RHN73037.1"/>
    </source>
</evidence>
<dbReference type="AlphaFoldDB" id="A0A396JD02"/>
<dbReference type="GO" id="GO:0008408">
    <property type="term" value="F:3'-5' exonuclease activity"/>
    <property type="evidence" value="ECO:0007669"/>
    <property type="project" value="InterPro"/>
</dbReference>
<dbReference type="InterPro" id="IPR012337">
    <property type="entry name" value="RNaseH-like_sf"/>
</dbReference>
<dbReference type="SUPFAM" id="SSF53098">
    <property type="entry name" value="Ribonuclease H-like"/>
    <property type="match status" value="1"/>
</dbReference>
<organism evidence="4 5">
    <name type="scientific">Medicago truncatula</name>
    <name type="common">Barrel medic</name>
    <name type="synonym">Medicago tribuloides</name>
    <dbReference type="NCBI Taxonomy" id="3880"/>
    <lineage>
        <taxon>Eukaryota</taxon>
        <taxon>Viridiplantae</taxon>
        <taxon>Streptophyta</taxon>
        <taxon>Embryophyta</taxon>
        <taxon>Tracheophyta</taxon>
        <taxon>Spermatophyta</taxon>
        <taxon>Magnoliopsida</taxon>
        <taxon>eudicotyledons</taxon>
        <taxon>Gunneridae</taxon>
        <taxon>Pentapetalae</taxon>
        <taxon>rosids</taxon>
        <taxon>fabids</taxon>
        <taxon>Fabales</taxon>
        <taxon>Fabaceae</taxon>
        <taxon>Papilionoideae</taxon>
        <taxon>50 kb inversion clade</taxon>
        <taxon>NPAAA clade</taxon>
        <taxon>Hologalegina</taxon>
        <taxon>IRL clade</taxon>
        <taxon>Trifolieae</taxon>
        <taxon>Medicago</taxon>
    </lineage>
</organism>
<evidence type="ECO:0000259" key="3">
    <source>
        <dbReference type="Pfam" id="PF01612"/>
    </source>
</evidence>
<keyword evidence="4" id="KW-0347">Helicase</keyword>
<keyword evidence="4" id="KW-0067">ATP-binding</keyword>
<dbReference type="GO" id="GO:0003676">
    <property type="term" value="F:nucleic acid binding"/>
    <property type="evidence" value="ECO:0007669"/>
    <property type="project" value="InterPro"/>
</dbReference>
<protein>
    <submittedName>
        <fullName evidence="4">Putative DNA helicase</fullName>
        <ecNumber evidence="4">3.6.4.12</ecNumber>
    </submittedName>
</protein>
<dbReference type="PANTHER" id="PTHR13620:SF59">
    <property type="entry name" value="POLYNUCLEOTIDYL TRANSFERASE, RIBONUCLEASE H-LIKE SUPERFAMILY PROTEIN"/>
    <property type="match status" value="1"/>
</dbReference>